<dbReference type="Proteomes" id="UP000193944">
    <property type="component" value="Unassembled WGS sequence"/>
</dbReference>
<organism evidence="1 2">
    <name type="scientific">Anaeromyces robustus</name>
    <dbReference type="NCBI Taxonomy" id="1754192"/>
    <lineage>
        <taxon>Eukaryota</taxon>
        <taxon>Fungi</taxon>
        <taxon>Fungi incertae sedis</taxon>
        <taxon>Chytridiomycota</taxon>
        <taxon>Chytridiomycota incertae sedis</taxon>
        <taxon>Neocallimastigomycetes</taxon>
        <taxon>Neocallimastigales</taxon>
        <taxon>Neocallimastigaceae</taxon>
        <taxon>Anaeromyces</taxon>
    </lineage>
</organism>
<evidence type="ECO:0000313" key="2">
    <source>
        <dbReference type="Proteomes" id="UP000193944"/>
    </source>
</evidence>
<dbReference type="OrthoDB" id="6427855at2759"/>
<accession>A0A1Y1VRL5</accession>
<protein>
    <submittedName>
        <fullName evidence="1">Uncharacterized protein</fullName>
    </submittedName>
</protein>
<reference evidence="1 2" key="1">
    <citation type="submission" date="2016-08" db="EMBL/GenBank/DDBJ databases">
        <title>A Parts List for Fungal Cellulosomes Revealed by Comparative Genomics.</title>
        <authorList>
            <consortium name="DOE Joint Genome Institute"/>
            <person name="Haitjema C.H."/>
            <person name="Gilmore S.P."/>
            <person name="Henske J.K."/>
            <person name="Solomon K.V."/>
            <person name="De Groot R."/>
            <person name="Kuo A."/>
            <person name="Mondo S.J."/>
            <person name="Salamov A.A."/>
            <person name="Labutti K."/>
            <person name="Zhao Z."/>
            <person name="Chiniquy J."/>
            <person name="Barry K."/>
            <person name="Brewer H.M."/>
            <person name="Purvine S.O."/>
            <person name="Wright A.T."/>
            <person name="Boxma B."/>
            <person name="Van Alen T."/>
            <person name="Hackstein J.H."/>
            <person name="Baker S.E."/>
            <person name="Grigoriev I.V."/>
            <person name="O'Malley M.A."/>
        </authorList>
    </citation>
    <scope>NUCLEOTIDE SEQUENCE [LARGE SCALE GENOMIC DNA]</scope>
    <source>
        <strain evidence="1 2">S4</strain>
    </source>
</reference>
<reference evidence="1 2" key="2">
    <citation type="submission" date="2016-08" db="EMBL/GenBank/DDBJ databases">
        <title>Pervasive Adenine N6-methylation of Active Genes in Fungi.</title>
        <authorList>
            <consortium name="DOE Joint Genome Institute"/>
            <person name="Mondo S.J."/>
            <person name="Dannebaum R.O."/>
            <person name="Kuo R.C."/>
            <person name="Labutti K."/>
            <person name="Haridas S."/>
            <person name="Kuo A."/>
            <person name="Salamov A."/>
            <person name="Ahrendt S.R."/>
            <person name="Lipzen A."/>
            <person name="Sullivan W."/>
            <person name="Andreopoulos W.B."/>
            <person name="Clum A."/>
            <person name="Lindquist E."/>
            <person name="Daum C."/>
            <person name="Ramamoorthy G.K."/>
            <person name="Gryganskyi A."/>
            <person name="Culley D."/>
            <person name="Magnuson J.K."/>
            <person name="James T.Y."/>
            <person name="O'Malley M.A."/>
            <person name="Stajich J.E."/>
            <person name="Spatafora J.W."/>
            <person name="Visel A."/>
            <person name="Grigoriev I.V."/>
        </authorList>
    </citation>
    <scope>NUCLEOTIDE SEQUENCE [LARGE SCALE GENOMIC DNA]</scope>
    <source>
        <strain evidence="1 2">S4</strain>
    </source>
</reference>
<dbReference type="AlphaFoldDB" id="A0A1Y1VRL5"/>
<keyword evidence="2" id="KW-1185">Reference proteome</keyword>
<dbReference type="EMBL" id="MCFG01000639">
    <property type="protein sequence ID" value="ORX63404.1"/>
    <property type="molecule type" value="Genomic_DNA"/>
</dbReference>
<sequence length="222" mass="26481">MDVLVESLRQLNMKTKYNKTESYFIYNYLCRDKEIVMVTEIENHEFIIIEIQFPKTGNMFKRSLFHASGVIFHSLSSRKKYEEIPNILFLLDPNNDYFRTEKTPTYFLKARETLYELSKDKYIRESYKQITKQWPDIKSAIYNSYLYGIKEGRKEGAQLRSIKVAMISILNNVSIDIIIDLTELSKEDINYLKTLIDNKEYNIDELESKFNIEHEDFDKICI</sequence>
<proteinExistence type="predicted"/>
<gene>
    <name evidence="1" type="ORF">BCR32DRAFT_307705</name>
</gene>
<evidence type="ECO:0000313" key="1">
    <source>
        <dbReference type="EMBL" id="ORX63404.1"/>
    </source>
</evidence>
<name>A0A1Y1VRL5_9FUNG</name>
<comment type="caution">
    <text evidence="1">The sequence shown here is derived from an EMBL/GenBank/DDBJ whole genome shotgun (WGS) entry which is preliminary data.</text>
</comment>